<keyword evidence="3" id="KW-1133">Transmembrane helix</keyword>
<evidence type="ECO:0000313" key="6">
    <source>
        <dbReference type="Proteomes" id="UP001419910"/>
    </source>
</evidence>
<feature type="transmembrane region" description="Helical" evidence="3">
    <location>
        <begin position="12"/>
        <end position="29"/>
    </location>
</feature>
<comment type="catalytic activity">
    <reaction evidence="2">
        <text>2 GTP = 3',3'-c-di-GMP + 2 diphosphate</text>
        <dbReference type="Rhea" id="RHEA:24898"/>
        <dbReference type="ChEBI" id="CHEBI:33019"/>
        <dbReference type="ChEBI" id="CHEBI:37565"/>
        <dbReference type="ChEBI" id="CHEBI:58805"/>
        <dbReference type="EC" id="2.7.7.65"/>
    </reaction>
</comment>
<name>A0ABU9Y0D8_9SPHN</name>
<dbReference type="Proteomes" id="UP001419910">
    <property type="component" value="Unassembled WGS sequence"/>
</dbReference>
<dbReference type="EMBL" id="JBDIME010000003">
    <property type="protein sequence ID" value="MEN2789274.1"/>
    <property type="molecule type" value="Genomic_DNA"/>
</dbReference>
<feature type="domain" description="GGDEF" evidence="4">
    <location>
        <begin position="228"/>
        <end position="366"/>
    </location>
</feature>
<comment type="caution">
    <text evidence="5">The sequence shown here is derived from an EMBL/GenBank/DDBJ whole genome shotgun (WGS) entry which is preliminary data.</text>
</comment>
<dbReference type="PANTHER" id="PTHR45138">
    <property type="entry name" value="REGULATORY COMPONENTS OF SENSORY TRANSDUCTION SYSTEM"/>
    <property type="match status" value="1"/>
</dbReference>
<evidence type="ECO:0000256" key="1">
    <source>
        <dbReference type="ARBA" id="ARBA00012528"/>
    </source>
</evidence>
<dbReference type="NCBIfam" id="TIGR00254">
    <property type="entry name" value="GGDEF"/>
    <property type="match status" value="1"/>
</dbReference>
<dbReference type="InterPro" id="IPR043128">
    <property type="entry name" value="Rev_trsase/Diguanyl_cyclase"/>
</dbReference>
<feature type="transmembrane region" description="Helical" evidence="3">
    <location>
        <begin position="146"/>
        <end position="166"/>
    </location>
</feature>
<keyword evidence="6" id="KW-1185">Reference proteome</keyword>
<dbReference type="Gene3D" id="3.30.70.270">
    <property type="match status" value="1"/>
</dbReference>
<dbReference type="PROSITE" id="PS50887">
    <property type="entry name" value="GGDEF"/>
    <property type="match status" value="1"/>
</dbReference>
<keyword evidence="5" id="KW-0548">Nucleotidyltransferase</keyword>
<dbReference type="EC" id="2.7.7.65" evidence="1"/>
<protein>
    <recommendedName>
        <fullName evidence="1">diguanylate cyclase</fullName>
        <ecNumber evidence="1">2.7.7.65</ecNumber>
    </recommendedName>
</protein>
<sequence>MRYETEQGEERIAALRSAIYVGVALYNAYNLTSIVLLRDIVWLSAGFRVLLVTPMSLALAWHIGRFPARLRELMVLGAIVCAYLIPVFLFWLTDEPLGAFTFGEFSLTLIFGNMLLPLRFRHAVVFTCLAFVMTSAAIFTKPDLDATLRFAFAVQLATACLFSLYANYRIERRRCVDYLSQLGARLAAEAAEAARKQFQDLSRTDALTGLPNRRFLSERMDEWFDDDRPAAVMMIDIDHFKLFNDVLGHPAGDDCLRSVGAVFAAMAAGTDMVCARFGGEEFTIAVRDIGDLGAARLARGLVQAIESLAIVHPGRSDGVGVVTVSVGVAFKLHGKTVSQAEVFAAADRALYEAKRRGRNRFVLDHGVEAHRVRSP</sequence>
<dbReference type="SUPFAM" id="SSF55073">
    <property type="entry name" value="Nucleotide cyclase"/>
    <property type="match status" value="1"/>
</dbReference>
<proteinExistence type="predicted"/>
<evidence type="ECO:0000313" key="5">
    <source>
        <dbReference type="EMBL" id="MEN2789274.1"/>
    </source>
</evidence>
<keyword evidence="5" id="KW-0808">Transferase</keyword>
<dbReference type="CDD" id="cd01949">
    <property type="entry name" value="GGDEF"/>
    <property type="match status" value="1"/>
</dbReference>
<dbReference type="InterPro" id="IPR029787">
    <property type="entry name" value="Nucleotide_cyclase"/>
</dbReference>
<organism evidence="5 6">
    <name type="scientific">Sphingomonas oligophenolica</name>
    <dbReference type="NCBI Taxonomy" id="301154"/>
    <lineage>
        <taxon>Bacteria</taxon>
        <taxon>Pseudomonadati</taxon>
        <taxon>Pseudomonadota</taxon>
        <taxon>Alphaproteobacteria</taxon>
        <taxon>Sphingomonadales</taxon>
        <taxon>Sphingomonadaceae</taxon>
        <taxon>Sphingomonas</taxon>
    </lineage>
</organism>
<accession>A0ABU9Y0D8</accession>
<dbReference type="PANTHER" id="PTHR45138:SF9">
    <property type="entry name" value="DIGUANYLATE CYCLASE DGCM-RELATED"/>
    <property type="match status" value="1"/>
</dbReference>
<evidence type="ECO:0000256" key="3">
    <source>
        <dbReference type="SAM" id="Phobius"/>
    </source>
</evidence>
<dbReference type="SMART" id="SM00267">
    <property type="entry name" value="GGDEF"/>
    <property type="match status" value="1"/>
</dbReference>
<feature type="transmembrane region" description="Helical" evidence="3">
    <location>
        <begin position="123"/>
        <end position="140"/>
    </location>
</feature>
<evidence type="ECO:0000259" key="4">
    <source>
        <dbReference type="PROSITE" id="PS50887"/>
    </source>
</evidence>
<feature type="transmembrane region" description="Helical" evidence="3">
    <location>
        <begin position="41"/>
        <end position="61"/>
    </location>
</feature>
<reference evidence="5 6" key="1">
    <citation type="submission" date="2024-05" db="EMBL/GenBank/DDBJ databases">
        <authorList>
            <person name="Liu Q."/>
            <person name="Xin Y.-H."/>
        </authorList>
    </citation>
    <scope>NUCLEOTIDE SEQUENCE [LARGE SCALE GENOMIC DNA]</scope>
    <source>
        <strain evidence="5 6">CGMCC 1.10181</strain>
    </source>
</reference>
<feature type="transmembrane region" description="Helical" evidence="3">
    <location>
        <begin position="73"/>
        <end position="91"/>
    </location>
</feature>
<dbReference type="InterPro" id="IPR050469">
    <property type="entry name" value="Diguanylate_Cyclase"/>
</dbReference>
<evidence type="ECO:0000256" key="2">
    <source>
        <dbReference type="ARBA" id="ARBA00034247"/>
    </source>
</evidence>
<dbReference type="GO" id="GO:0052621">
    <property type="term" value="F:diguanylate cyclase activity"/>
    <property type="evidence" value="ECO:0007669"/>
    <property type="project" value="UniProtKB-EC"/>
</dbReference>
<dbReference type="Pfam" id="PF00990">
    <property type="entry name" value="GGDEF"/>
    <property type="match status" value="1"/>
</dbReference>
<keyword evidence="3" id="KW-0812">Transmembrane</keyword>
<feature type="transmembrane region" description="Helical" evidence="3">
    <location>
        <begin position="97"/>
        <end position="116"/>
    </location>
</feature>
<dbReference type="RefSeq" id="WP_343891928.1">
    <property type="nucleotide sequence ID" value="NZ_BAAAEH010000047.1"/>
</dbReference>
<dbReference type="InterPro" id="IPR000160">
    <property type="entry name" value="GGDEF_dom"/>
</dbReference>
<keyword evidence="3" id="KW-0472">Membrane</keyword>
<gene>
    <name evidence="5" type="ORF">ABC974_06525</name>
</gene>